<keyword evidence="6" id="KW-1185">Reference proteome</keyword>
<dbReference type="EMBL" id="CP014228">
    <property type="protein sequence ID" value="AMD86926.1"/>
    <property type="molecule type" value="Genomic_DNA"/>
</dbReference>
<name>A0A109W2C3_ACTRD</name>
<dbReference type="Gene3D" id="3.40.50.2000">
    <property type="entry name" value="Glycogen Phosphorylase B"/>
    <property type="match status" value="2"/>
</dbReference>
<evidence type="ECO:0000313" key="6">
    <source>
        <dbReference type="Proteomes" id="UP000065220"/>
    </source>
</evidence>
<evidence type="ECO:0000256" key="2">
    <source>
        <dbReference type="ARBA" id="ARBA00022679"/>
    </source>
</evidence>
<protein>
    <recommendedName>
        <fullName evidence="7">Glycosyl transferase family 1</fullName>
    </recommendedName>
</protein>
<feature type="domain" description="Glycosyl transferase family 1" evidence="3">
    <location>
        <begin position="181"/>
        <end position="313"/>
    </location>
</feature>
<dbReference type="InterPro" id="IPR001296">
    <property type="entry name" value="Glyco_trans_1"/>
</dbReference>
<dbReference type="InterPro" id="IPR028098">
    <property type="entry name" value="Glyco_trans_4-like_N"/>
</dbReference>
<dbReference type="KEGG" id="ard:AXF14_04110"/>
<dbReference type="STRING" id="111015.AXF14_04110"/>
<evidence type="ECO:0000259" key="3">
    <source>
        <dbReference type="Pfam" id="PF00534"/>
    </source>
</evidence>
<sequence length="350" mass="36807">MLGHLHHPVREPFEGGLEAHTAQVCAALAARGHRVTLFAKAGSEVAGTTVVPVVDADFEWGPGNEADDEERLDAATAQACRLARGCDAVLNNTLNPVPYTALPDAAMLTVLHTPATLERVDAAVRAPGWRPGPRHAWVSVSESNAVGWRALLAGIDVGVVHNGIDPGAWRFQDSPGGHLVWSARITPEKGLHVAMDAAAAAGRELRIAGPVSSPSYFADEIAPRLESQPTARYLGHLDHPRLAELLGGAAAFLCTPLWPEPFGFAPLEAMACGTPVAALANGALPELLGDTGGELAADADDLVRALGAAVRMDRAAVRRRAERFSQEAMVSRYETLLTGLASRRPSALPG</sequence>
<dbReference type="AlphaFoldDB" id="A0A109W2C3"/>
<organism evidence="5 6">
    <name type="scientific">Actinomyces radicidentis</name>
    <dbReference type="NCBI Taxonomy" id="111015"/>
    <lineage>
        <taxon>Bacteria</taxon>
        <taxon>Bacillati</taxon>
        <taxon>Actinomycetota</taxon>
        <taxon>Actinomycetes</taxon>
        <taxon>Actinomycetales</taxon>
        <taxon>Actinomycetaceae</taxon>
        <taxon>Actinomyces</taxon>
    </lineage>
</organism>
<accession>A0A109W2C3</accession>
<gene>
    <name evidence="5" type="ORF">AXF14_04110</name>
</gene>
<dbReference type="Pfam" id="PF13439">
    <property type="entry name" value="Glyco_transf_4"/>
    <property type="match status" value="1"/>
</dbReference>
<evidence type="ECO:0000313" key="5">
    <source>
        <dbReference type="EMBL" id="AMD86926.1"/>
    </source>
</evidence>
<keyword evidence="1" id="KW-0328">Glycosyltransferase</keyword>
<dbReference type="Proteomes" id="UP000065220">
    <property type="component" value="Chromosome"/>
</dbReference>
<dbReference type="Pfam" id="PF00534">
    <property type="entry name" value="Glycos_transf_1"/>
    <property type="match status" value="1"/>
</dbReference>
<dbReference type="PANTHER" id="PTHR12526">
    <property type="entry name" value="GLYCOSYLTRANSFERASE"/>
    <property type="match status" value="1"/>
</dbReference>
<proteinExistence type="predicted"/>
<dbReference type="SUPFAM" id="SSF53756">
    <property type="entry name" value="UDP-Glycosyltransferase/glycogen phosphorylase"/>
    <property type="match status" value="1"/>
</dbReference>
<evidence type="ECO:0000259" key="4">
    <source>
        <dbReference type="Pfam" id="PF13439"/>
    </source>
</evidence>
<evidence type="ECO:0008006" key="7">
    <source>
        <dbReference type="Google" id="ProtNLM"/>
    </source>
</evidence>
<reference evidence="6" key="1">
    <citation type="submission" date="2016-02" db="EMBL/GenBank/DDBJ databases">
        <authorList>
            <person name="Holder M.E."/>
            <person name="Ajami N.J."/>
            <person name="Petrosino J.F."/>
        </authorList>
    </citation>
    <scope>NUCLEOTIDE SEQUENCE [LARGE SCALE GENOMIC DNA]</scope>
    <source>
        <strain evidence="6">CCUG 36733</strain>
    </source>
</reference>
<feature type="domain" description="Glycosyltransferase subfamily 4-like N-terminal" evidence="4">
    <location>
        <begin position="15"/>
        <end position="166"/>
    </location>
</feature>
<dbReference type="PANTHER" id="PTHR12526:SF595">
    <property type="entry name" value="BLL5217 PROTEIN"/>
    <property type="match status" value="1"/>
</dbReference>
<dbReference type="GO" id="GO:0016757">
    <property type="term" value="F:glycosyltransferase activity"/>
    <property type="evidence" value="ECO:0007669"/>
    <property type="project" value="UniProtKB-KW"/>
</dbReference>
<keyword evidence="2" id="KW-0808">Transferase</keyword>
<evidence type="ECO:0000256" key="1">
    <source>
        <dbReference type="ARBA" id="ARBA00022676"/>
    </source>
</evidence>